<reference evidence="2 3" key="1">
    <citation type="submission" date="2021-03" db="EMBL/GenBank/DDBJ databases">
        <title>Enterococcal diversity collection.</title>
        <authorList>
            <person name="Gilmore M.S."/>
            <person name="Schwartzman J."/>
            <person name="Van Tyne D."/>
            <person name="Martin M."/>
            <person name="Earl A.M."/>
            <person name="Manson A.L."/>
            <person name="Straub T."/>
            <person name="Salamzade R."/>
            <person name="Saavedra J."/>
            <person name="Lebreton F."/>
            <person name="Prichula J."/>
            <person name="Schaufler K."/>
            <person name="Gaca A."/>
            <person name="Sgardioli B."/>
            <person name="Wagenaar J."/>
            <person name="Strong T."/>
        </authorList>
    </citation>
    <scope>NUCLEOTIDE SEQUENCE [LARGE SCALE GENOMIC DNA]</scope>
    <source>
        <strain evidence="2 3">669A</strain>
    </source>
</reference>
<keyword evidence="1" id="KW-0472">Membrane</keyword>
<evidence type="ECO:0000313" key="2">
    <source>
        <dbReference type="EMBL" id="MBO1305376.1"/>
    </source>
</evidence>
<evidence type="ECO:0000313" key="3">
    <source>
        <dbReference type="Proteomes" id="UP000664601"/>
    </source>
</evidence>
<organism evidence="2 3">
    <name type="scientific">Candidatus Enterococcus moelleringii</name>
    <dbReference type="NCBI Taxonomy" id="2815325"/>
    <lineage>
        <taxon>Bacteria</taxon>
        <taxon>Bacillati</taxon>
        <taxon>Bacillota</taxon>
        <taxon>Bacilli</taxon>
        <taxon>Lactobacillales</taxon>
        <taxon>Enterococcaceae</taxon>
        <taxon>Enterococcus</taxon>
    </lineage>
</organism>
<feature type="transmembrane region" description="Helical" evidence="1">
    <location>
        <begin position="55"/>
        <end position="84"/>
    </location>
</feature>
<dbReference type="EMBL" id="JAFREM010000006">
    <property type="protein sequence ID" value="MBO1305376.1"/>
    <property type="molecule type" value="Genomic_DNA"/>
</dbReference>
<keyword evidence="1" id="KW-1133">Transmembrane helix</keyword>
<feature type="transmembrane region" description="Helical" evidence="1">
    <location>
        <begin position="129"/>
        <end position="149"/>
    </location>
</feature>
<dbReference type="NCBIfam" id="TIGR03733">
    <property type="entry name" value="lanti_perm_MutG"/>
    <property type="match status" value="1"/>
</dbReference>
<comment type="caution">
    <text evidence="2">The sequence shown here is derived from an EMBL/GenBank/DDBJ whole genome shotgun (WGS) entry which is preliminary data.</text>
</comment>
<accession>A0ABS3L6X7</accession>
<dbReference type="RefSeq" id="WP_207672318.1">
    <property type="nucleotide sequence ID" value="NZ_JAFREM010000006.1"/>
</dbReference>
<dbReference type="InterPro" id="IPR022294">
    <property type="entry name" value="ABC-transptr_permeasesu"/>
</dbReference>
<dbReference type="Proteomes" id="UP000664601">
    <property type="component" value="Unassembled WGS sequence"/>
</dbReference>
<protein>
    <submittedName>
        <fullName evidence="2">Lantibiotic immunity ABC transporter MutG family permease subunit</fullName>
    </submittedName>
</protein>
<keyword evidence="1" id="KW-0812">Transmembrane</keyword>
<feature type="transmembrane region" description="Helical" evidence="1">
    <location>
        <begin position="208"/>
        <end position="232"/>
    </location>
</feature>
<feature type="transmembrane region" description="Helical" evidence="1">
    <location>
        <begin position="161"/>
        <end position="188"/>
    </location>
</feature>
<dbReference type="CDD" id="cd21808">
    <property type="entry name" value="ABC-2_lan_permease_MutG"/>
    <property type="match status" value="1"/>
</dbReference>
<feature type="transmembrane region" description="Helical" evidence="1">
    <location>
        <begin position="16"/>
        <end position="35"/>
    </location>
</feature>
<gene>
    <name evidence="2" type="ORF">JZO70_04350</name>
</gene>
<dbReference type="Pfam" id="PF12730">
    <property type="entry name" value="ABC2_membrane_4"/>
    <property type="match status" value="1"/>
</dbReference>
<evidence type="ECO:0000256" key="1">
    <source>
        <dbReference type="SAM" id="Phobius"/>
    </source>
</evidence>
<feature type="transmembrane region" description="Helical" evidence="1">
    <location>
        <begin position="96"/>
        <end position="117"/>
    </location>
</feature>
<name>A0ABS3L6X7_9ENTE</name>
<keyword evidence="3" id="KW-1185">Reference proteome</keyword>
<proteinExistence type="predicted"/>
<sequence length="242" mass="27524">MLNQLKADTLKLRRTPFFLLHLLIPLLGIVIFISYQQITPYQAEALSINYDQLLALIYPLIAVWMCTIVTDQEFEAGGGFFLLYTPSRKRTLLSKLLFLTVFGLMACLLVVLGYHLLVSGLNTDYKLPIAISFQLALVIWCCSLFQYFFHTWIGLRFGRNVNFAVAAFELLLGALLLTGLGETIWFFFPCAWGVRLVPLVANQAWGQFGLQLGVIALLLFTVVMGVLLFAWFPRWEGRKNEE</sequence>